<dbReference type="EMBL" id="BMZO01000004">
    <property type="protein sequence ID" value="GHC69099.1"/>
    <property type="molecule type" value="Genomic_DNA"/>
</dbReference>
<dbReference type="AlphaFoldDB" id="A0A8J3DGG1"/>
<dbReference type="GO" id="GO:0022904">
    <property type="term" value="P:respiratory electron transport chain"/>
    <property type="evidence" value="ECO:0007669"/>
    <property type="project" value="InterPro"/>
</dbReference>
<feature type="transmembrane region" description="Helical" evidence="13">
    <location>
        <begin position="122"/>
        <end position="147"/>
    </location>
</feature>
<dbReference type="GO" id="GO:0005886">
    <property type="term" value="C:plasma membrane"/>
    <property type="evidence" value="ECO:0007669"/>
    <property type="project" value="UniProtKB-SubCell"/>
</dbReference>
<comment type="caution">
    <text evidence="15">The sequence shown here is derived from an EMBL/GenBank/DDBJ whole genome shotgun (WGS) entry which is preliminary data.</text>
</comment>
<dbReference type="SUPFAM" id="SSF81342">
    <property type="entry name" value="Transmembrane di-heme cytochromes"/>
    <property type="match status" value="1"/>
</dbReference>
<proteinExistence type="inferred from homology"/>
<evidence type="ECO:0000259" key="14">
    <source>
        <dbReference type="Pfam" id="PF01292"/>
    </source>
</evidence>
<gene>
    <name evidence="15" type="primary">yodB</name>
    <name evidence="15" type="ORF">GCM10010136_14480</name>
</gene>
<keyword evidence="9 13" id="KW-1133">Transmembrane helix</keyword>
<dbReference type="GO" id="GO:0020037">
    <property type="term" value="F:heme binding"/>
    <property type="evidence" value="ECO:0007669"/>
    <property type="project" value="TreeGrafter"/>
</dbReference>
<dbReference type="PANTHER" id="PTHR30529:SF7">
    <property type="entry name" value="CYTOCHROME B561 BACTERIAL_NI-HYDROGENASE DOMAIN-CONTAINING PROTEIN"/>
    <property type="match status" value="1"/>
</dbReference>
<evidence type="ECO:0000256" key="9">
    <source>
        <dbReference type="ARBA" id="ARBA00022989"/>
    </source>
</evidence>
<dbReference type="InterPro" id="IPR011577">
    <property type="entry name" value="Cyt_b561_bac/Ni-Hgenase"/>
</dbReference>
<evidence type="ECO:0000256" key="3">
    <source>
        <dbReference type="ARBA" id="ARBA00022448"/>
    </source>
</evidence>
<feature type="domain" description="Cytochrome b561 bacterial/Ni-hydrogenase" evidence="14">
    <location>
        <begin position="1"/>
        <end position="161"/>
    </location>
</feature>
<keyword evidence="3" id="KW-0813">Transport</keyword>
<keyword evidence="16" id="KW-1185">Reference proteome</keyword>
<feature type="transmembrane region" description="Helical" evidence="13">
    <location>
        <begin position="92"/>
        <end position="110"/>
    </location>
</feature>
<dbReference type="GO" id="GO:0046872">
    <property type="term" value="F:metal ion binding"/>
    <property type="evidence" value="ECO:0007669"/>
    <property type="project" value="UniProtKB-KW"/>
</dbReference>
<name>A0A8J3DGG1_9HYPH</name>
<comment type="cofactor">
    <cofactor evidence="1">
        <name>heme b</name>
        <dbReference type="ChEBI" id="CHEBI:60344"/>
    </cofactor>
</comment>
<keyword evidence="11 13" id="KW-0472">Membrane</keyword>
<evidence type="ECO:0000256" key="8">
    <source>
        <dbReference type="ARBA" id="ARBA00022982"/>
    </source>
</evidence>
<dbReference type="Proteomes" id="UP000641137">
    <property type="component" value="Unassembled WGS sequence"/>
</dbReference>
<evidence type="ECO:0000256" key="12">
    <source>
        <dbReference type="ARBA" id="ARBA00037975"/>
    </source>
</evidence>
<reference evidence="15" key="2">
    <citation type="submission" date="2020-09" db="EMBL/GenBank/DDBJ databases">
        <authorList>
            <person name="Sun Q."/>
            <person name="Kim S."/>
        </authorList>
    </citation>
    <scope>NUCLEOTIDE SEQUENCE</scope>
    <source>
        <strain evidence="15">KCTC 42097</strain>
    </source>
</reference>
<feature type="transmembrane region" description="Helical" evidence="13">
    <location>
        <begin position="6"/>
        <end position="22"/>
    </location>
</feature>
<reference evidence="15" key="1">
    <citation type="journal article" date="2014" name="Int. J. Syst. Evol. Microbiol.">
        <title>Complete genome sequence of Corynebacterium casei LMG S-19264T (=DSM 44701T), isolated from a smear-ripened cheese.</title>
        <authorList>
            <consortium name="US DOE Joint Genome Institute (JGI-PGF)"/>
            <person name="Walter F."/>
            <person name="Albersmeier A."/>
            <person name="Kalinowski J."/>
            <person name="Ruckert C."/>
        </authorList>
    </citation>
    <scope>NUCLEOTIDE SEQUENCE</scope>
    <source>
        <strain evidence="15">KCTC 42097</strain>
    </source>
</reference>
<evidence type="ECO:0000256" key="11">
    <source>
        <dbReference type="ARBA" id="ARBA00023136"/>
    </source>
</evidence>
<keyword evidence="6 13" id="KW-0812">Transmembrane</keyword>
<dbReference type="InterPro" id="IPR052168">
    <property type="entry name" value="Cytochrome_b561_oxidase"/>
</dbReference>
<dbReference type="InterPro" id="IPR016174">
    <property type="entry name" value="Di-haem_cyt_TM"/>
</dbReference>
<dbReference type="GO" id="GO:0009055">
    <property type="term" value="F:electron transfer activity"/>
    <property type="evidence" value="ECO:0007669"/>
    <property type="project" value="InterPro"/>
</dbReference>
<keyword evidence="10" id="KW-0408">Iron</keyword>
<accession>A0A8J3DGG1</accession>
<evidence type="ECO:0000256" key="7">
    <source>
        <dbReference type="ARBA" id="ARBA00022723"/>
    </source>
</evidence>
<evidence type="ECO:0000256" key="13">
    <source>
        <dbReference type="SAM" id="Phobius"/>
    </source>
</evidence>
<evidence type="ECO:0000256" key="4">
    <source>
        <dbReference type="ARBA" id="ARBA00022475"/>
    </source>
</evidence>
<sequence>MRILHWLVACIVLATWPLGLLLEHFKDEVKLDFYLIHESLGFLVLWLMLLRVGFRLTSGAPEHERNWTGTLAATVHWLFYLALIIMPLSGFLATNAFGFPLIWFGIIPVWSPVGPSRELGAFFISIHVITAWAILGLFALHMAGFLYHHLIRRDATLQRIL</sequence>
<evidence type="ECO:0000256" key="5">
    <source>
        <dbReference type="ARBA" id="ARBA00022617"/>
    </source>
</evidence>
<feature type="transmembrane region" description="Helical" evidence="13">
    <location>
        <begin position="66"/>
        <end position="85"/>
    </location>
</feature>
<dbReference type="Pfam" id="PF01292">
    <property type="entry name" value="Ni_hydr_CYTB"/>
    <property type="match status" value="1"/>
</dbReference>
<keyword evidence="7" id="KW-0479">Metal-binding</keyword>
<keyword evidence="5" id="KW-0349">Heme</keyword>
<feature type="transmembrane region" description="Helical" evidence="13">
    <location>
        <begin position="34"/>
        <end position="54"/>
    </location>
</feature>
<organism evidence="15 16">
    <name type="scientific">Limoniibacter endophyticus</name>
    <dbReference type="NCBI Taxonomy" id="1565040"/>
    <lineage>
        <taxon>Bacteria</taxon>
        <taxon>Pseudomonadati</taxon>
        <taxon>Pseudomonadota</taxon>
        <taxon>Alphaproteobacteria</taxon>
        <taxon>Hyphomicrobiales</taxon>
        <taxon>Bartonellaceae</taxon>
        <taxon>Limoniibacter</taxon>
    </lineage>
</organism>
<evidence type="ECO:0000256" key="6">
    <source>
        <dbReference type="ARBA" id="ARBA00022692"/>
    </source>
</evidence>
<evidence type="ECO:0000256" key="1">
    <source>
        <dbReference type="ARBA" id="ARBA00001970"/>
    </source>
</evidence>
<evidence type="ECO:0000313" key="16">
    <source>
        <dbReference type="Proteomes" id="UP000641137"/>
    </source>
</evidence>
<evidence type="ECO:0000256" key="10">
    <source>
        <dbReference type="ARBA" id="ARBA00023004"/>
    </source>
</evidence>
<keyword evidence="8" id="KW-0249">Electron transport</keyword>
<evidence type="ECO:0000313" key="15">
    <source>
        <dbReference type="EMBL" id="GHC69099.1"/>
    </source>
</evidence>
<keyword evidence="4" id="KW-1003">Cell membrane</keyword>
<comment type="similarity">
    <text evidence="12">Belongs to the cytochrome b561 family.</text>
</comment>
<protein>
    <submittedName>
        <fullName evidence="15">Cytochrome b</fullName>
    </submittedName>
</protein>
<dbReference type="PANTHER" id="PTHR30529">
    <property type="entry name" value="CYTOCHROME B561"/>
    <property type="match status" value="1"/>
</dbReference>
<comment type="subcellular location">
    <subcellularLocation>
        <location evidence="2">Cell membrane</location>
        <topology evidence="2">Multi-pass membrane protein</topology>
    </subcellularLocation>
</comment>
<evidence type="ECO:0000256" key="2">
    <source>
        <dbReference type="ARBA" id="ARBA00004651"/>
    </source>
</evidence>